<protein>
    <recommendedName>
        <fullName evidence="1">DUF4376 domain-containing protein</fullName>
    </recommendedName>
</protein>
<gene>
    <name evidence="2" type="ORF">CK497_01365</name>
</gene>
<name>A0ABX4HMK1_9GAMM</name>
<dbReference type="InterPro" id="IPR025484">
    <property type="entry name" value="DUF4376"/>
</dbReference>
<evidence type="ECO:0000313" key="2">
    <source>
        <dbReference type="EMBL" id="PAU73280.1"/>
    </source>
</evidence>
<accession>A0ABX4HMK1</accession>
<dbReference type="EMBL" id="NSKA01000001">
    <property type="protein sequence ID" value="PAU73280.1"/>
    <property type="molecule type" value="Genomic_DNA"/>
</dbReference>
<dbReference type="Pfam" id="PF14301">
    <property type="entry name" value="DUF4376"/>
    <property type="match status" value="1"/>
</dbReference>
<organism evidence="2 3">
    <name type="scientific">Vreelandella alkaliphila</name>
    <dbReference type="NCBI Taxonomy" id="272774"/>
    <lineage>
        <taxon>Bacteria</taxon>
        <taxon>Pseudomonadati</taxon>
        <taxon>Pseudomonadota</taxon>
        <taxon>Gammaproteobacteria</taxon>
        <taxon>Oceanospirillales</taxon>
        <taxon>Halomonadaceae</taxon>
        <taxon>Vreelandella</taxon>
    </lineage>
</organism>
<reference evidence="2 3" key="1">
    <citation type="submission" date="2017-08" db="EMBL/GenBank/DDBJ databases">
        <title>Halomonas binhaiensis sp. nov., isolated from saline alkaline soil.</title>
        <authorList>
            <person name="Wang D."/>
            <person name="Zhang G."/>
        </authorList>
    </citation>
    <scope>NUCLEOTIDE SEQUENCE [LARGE SCALE GENOMIC DNA]</scope>
    <source>
        <strain evidence="2 3">WN018</strain>
    </source>
</reference>
<dbReference type="RefSeq" id="WP_095602408.1">
    <property type="nucleotide sequence ID" value="NZ_NSKA01000001.1"/>
</dbReference>
<proteinExistence type="predicted"/>
<keyword evidence="3" id="KW-1185">Reference proteome</keyword>
<evidence type="ECO:0000259" key="1">
    <source>
        <dbReference type="Pfam" id="PF14301"/>
    </source>
</evidence>
<dbReference type="Proteomes" id="UP000218675">
    <property type="component" value="Unassembled WGS sequence"/>
</dbReference>
<sequence length="211" mass="23351">MSEYYWSPSEESFFPSALYGTLTLNAPSDDDADTLVEIPNPDCKLPPDAIPVETATYKQALAAREQGKQVVAGDDGQPIIIDPPAETLEQLANRKRRELNATRDAAFAQGMEYNLNGETDVVQTRPEDQLNLIALSAKAQRMIAAGHPDATLMFRGAENVNREITATEMDALTMAALAHIEGIYQKSWQLKDALDTAEREEDREAIEVLNW</sequence>
<feature type="domain" description="DUF4376" evidence="1">
    <location>
        <begin position="92"/>
        <end position="201"/>
    </location>
</feature>
<evidence type="ECO:0000313" key="3">
    <source>
        <dbReference type="Proteomes" id="UP000218675"/>
    </source>
</evidence>
<comment type="caution">
    <text evidence="2">The sequence shown here is derived from an EMBL/GenBank/DDBJ whole genome shotgun (WGS) entry which is preliminary data.</text>
</comment>